<accession>A0A2G8K167</accession>
<dbReference type="PANTHER" id="PTHR45153:SF1">
    <property type="entry name" value="TETRATRICOPEPTIDE REPEAT PROTEIN 16"/>
    <property type="match status" value="1"/>
</dbReference>
<protein>
    <submittedName>
        <fullName evidence="2">Putative tetratricopeptide repeat protein 16</fullName>
    </submittedName>
</protein>
<proteinExistence type="predicted"/>
<dbReference type="SMART" id="SM00028">
    <property type="entry name" value="TPR"/>
    <property type="match status" value="6"/>
</dbReference>
<dbReference type="PROSITE" id="PS50005">
    <property type="entry name" value="TPR"/>
    <property type="match status" value="2"/>
</dbReference>
<reference evidence="2 3" key="1">
    <citation type="journal article" date="2017" name="PLoS Biol.">
        <title>The sea cucumber genome provides insights into morphological evolution and visceral regeneration.</title>
        <authorList>
            <person name="Zhang X."/>
            <person name="Sun L."/>
            <person name="Yuan J."/>
            <person name="Sun Y."/>
            <person name="Gao Y."/>
            <person name="Zhang L."/>
            <person name="Li S."/>
            <person name="Dai H."/>
            <person name="Hamel J.F."/>
            <person name="Liu C."/>
            <person name="Yu Y."/>
            <person name="Liu S."/>
            <person name="Lin W."/>
            <person name="Guo K."/>
            <person name="Jin S."/>
            <person name="Xu P."/>
            <person name="Storey K.B."/>
            <person name="Huan P."/>
            <person name="Zhang T."/>
            <person name="Zhou Y."/>
            <person name="Zhang J."/>
            <person name="Lin C."/>
            <person name="Li X."/>
            <person name="Xing L."/>
            <person name="Huo D."/>
            <person name="Sun M."/>
            <person name="Wang L."/>
            <person name="Mercier A."/>
            <person name="Li F."/>
            <person name="Yang H."/>
            <person name="Xiang J."/>
        </authorList>
    </citation>
    <scope>NUCLEOTIDE SEQUENCE [LARGE SCALE GENOMIC DNA]</scope>
    <source>
        <strain evidence="2">Shaxun</strain>
        <tissue evidence="2">Muscle</tissue>
    </source>
</reference>
<dbReference type="SUPFAM" id="SSF48452">
    <property type="entry name" value="TPR-like"/>
    <property type="match status" value="1"/>
</dbReference>
<evidence type="ECO:0000313" key="3">
    <source>
        <dbReference type="Proteomes" id="UP000230750"/>
    </source>
</evidence>
<dbReference type="Gene3D" id="1.25.40.10">
    <property type="entry name" value="Tetratricopeptide repeat domain"/>
    <property type="match status" value="4"/>
</dbReference>
<dbReference type="AlphaFoldDB" id="A0A2G8K167"/>
<dbReference type="InterPro" id="IPR019734">
    <property type="entry name" value="TPR_rpt"/>
</dbReference>
<dbReference type="PANTHER" id="PTHR45153">
    <property type="entry name" value="TETRATRICOPEPTIDE REPEAT PROTEIN 16"/>
    <property type="match status" value="1"/>
</dbReference>
<evidence type="ECO:0000256" key="1">
    <source>
        <dbReference type="PROSITE-ProRule" id="PRU00339"/>
    </source>
</evidence>
<dbReference type="OrthoDB" id="1926212at2759"/>
<comment type="caution">
    <text evidence="2">The sequence shown here is derived from an EMBL/GenBank/DDBJ whole genome shotgun (WGS) entry which is preliminary data.</text>
</comment>
<feature type="repeat" description="TPR" evidence="1">
    <location>
        <begin position="2"/>
        <end position="35"/>
    </location>
</feature>
<organism evidence="2 3">
    <name type="scientific">Stichopus japonicus</name>
    <name type="common">Sea cucumber</name>
    <dbReference type="NCBI Taxonomy" id="307972"/>
    <lineage>
        <taxon>Eukaryota</taxon>
        <taxon>Metazoa</taxon>
        <taxon>Echinodermata</taxon>
        <taxon>Eleutherozoa</taxon>
        <taxon>Echinozoa</taxon>
        <taxon>Holothuroidea</taxon>
        <taxon>Aspidochirotacea</taxon>
        <taxon>Aspidochirotida</taxon>
        <taxon>Stichopodidae</taxon>
        <taxon>Apostichopus</taxon>
    </lineage>
</organism>
<keyword evidence="1" id="KW-0802">TPR repeat</keyword>
<evidence type="ECO:0000313" key="2">
    <source>
        <dbReference type="EMBL" id="PIK41751.1"/>
    </source>
</evidence>
<dbReference type="Proteomes" id="UP000230750">
    <property type="component" value="Unassembled WGS sequence"/>
</dbReference>
<sequence length="513" mass="58260">MAFVYYLQGQSLFDQCLFTEALESFSRAAEMRPEIIGYHTRSIACLAALERHGECLALVNKRLELERSTLICTMRARLHLLFRNTSLSYYDLKDALSLDPEQPEAQKILQDLEKRAQDNRDFAVRLQLQGKFKEAMQKITLAIEMNPSVAEFHLLRGAIHRRLHDFNAAIDDFLLSLDKTDHDESDNVYMDAQRQLLLTYNDFAVDCFLGGHFDEAILLLNKAIKGEKRERGLYVNRGDCFFRLGELHFSLADYHQALEIDPHDSLARGRIAAIHSEFGSVDYEEHSYQDAEARFTVAIQHNPRNSQYYLQSGKSPLHARVLGKNHSGARQDILISLHLNPSNDAIHSLLARLFPGKSVADVLRSRAAREAKHVLDHAVVTASPVKLPAISRLAGSGLLQSLDLFTDPSKVTEGESSPFVLFMNEDDFNKVLARRKKMAISTEKRSKIETPTTSSHLRTQGWPLEDYGHPTPFWLEAVWTGDRNERLLMIGGFPGSRWTVVTVIWLLLAAYQE</sequence>
<keyword evidence="3" id="KW-1185">Reference proteome</keyword>
<gene>
    <name evidence="2" type="ORF">BSL78_21392</name>
</gene>
<dbReference type="STRING" id="307972.A0A2G8K167"/>
<dbReference type="InterPro" id="IPR011990">
    <property type="entry name" value="TPR-like_helical_dom_sf"/>
</dbReference>
<name>A0A2G8K167_STIJA</name>
<dbReference type="EMBL" id="MRZV01000991">
    <property type="protein sequence ID" value="PIK41751.1"/>
    <property type="molecule type" value="Genomic_DNA"/>
</dbReference>
<feature type="repeat" description="TPR" evidence="1">
    <location>
        <begin position="231"/>
        <end position="264"/>
    </location>
</feature>